<organism evidence="1">
    <name type="scientific">marine metagenome</name>
    <dbReference type="NCBI Taxonomy" id="408172"/>
    <lineage>
        <taxon>unclassified sequences</taxon>
        <taxon>metagenomes</taxon>
        <taxon>ecological metagenomes</taxon>
    </lineage>
</organism>
<dbReference type="AlphaFoldDB" id="A0A383BD03"/>
<name>A0A383BD03_9ZZZZ</name>
<proteinExistence type="predicted"/>
<feature type="non-terminal residue" evidence="1">
    <location>
        <position position="1"/>
    </location>
</feature>
<feature type="non-terminal residue" evidence="1">
    <location>
        <position position="102"/>
    </location>
</feature>
<reference evidence="1" key="1">
    <citation type="submission" date="2018-05" db="EMBL/GenBank/DDBJ databases">
        <authorList>
            <person name="Lanie J.A."/>
            <person name="Ng W.-L."/>
            <person name="Kazmierczak K.M."/>
            <person name="Andrzejewski T.M."/>
            <person name="Davidsen T.M."/>
            <person name="Wayne K.J."/>
            <person name="Tettelin H."/>
            <person name="Glass J.I."/>
            <person name="Rusch D."/>
            <person name="Podicherti R."/>
            <person name="Tsui H.-C.T."/>
            <person name="Winkler M.E."/>
        </authorList>
    </citation>
    <scope>NUCLEOTIDE SEQUENCE</scope>
</reference>
<accession>A0A383BD03</accession>
<gene>
    <name evidence="1" type="ORF">METZ01_LOCUS470557</name>
</gene>
<evidence type="ECO:0000313" key="1">
    <source>
        <dbReference type="EMBL" id="SVE17703.1"/>
    </source>
</evidence>
<dbReference type="EMBL" id="UINC01199331">
    <property type="protein sequence ID" value="SVE17703.1"/>
    <property type="molecule type" value="Genomic_DNA"/>
</dbReference>
<protein>
    <submittedName>
        <fullName evidence="1">Uncharacterized protein</fullName>
    </submittedName>
</protein>
<sequence length="102" mass="11718">RNYGFSFFGGSSSYNIFNYCVYVDSHATLFFFRIIFSALDSARLGRANCLVDATYTRSSHRPRICSGSFGFHTLMGRRLYDWTYCCDVAFGDLFVKTSPRQI</sequence>